<feature type="transmembrane region" description="Helical" evidence="1">
    <location>
        <begin position="74"/>
        <end position="93"/>
    </location>
</feature>
<dbReference type="GO" id="GO:0016989">
    <property type="term" value="F:sigma factor antagonist activity"/>
    <property type="evidence" value="ECO:0007669"/>
    <property type="project" value="TreeGrafter"/>
</dbReference>
<gene>
    <name evidence="4" type="ORF">MQE35_01065</name>
</gene>
<evidence type="ECO:0000259" key="2">
    <source>
        <dbReference type="Pfam" id="PF04773"/>
    </source>
</evidence>
<organism evidence="4 5">
    <name type="scientific">Abyssalbus ytuae</name>
    <dbReference type="NCBI Taxonomy" id="2926907"/>
    <lineage>
        <taxon>Bacteria</taxon>
        <taxon>Pseudomonadati</taxon>
        <taxon>Bacteroidota</taxon>
        <taxon>Flavobacteriia</taxon>
        <taxon>Flavobacteriales</taxon>
        <taxon>Flavobacteriaceae</taxon>
        <taxon>Abyssalbus</taxon>
    </lineage>
</organism>
<evidence type="ECO:0000313" key="5">
    <source>
        <dbReference type="Proteomes" id="UP000831290"/>
    </source>
</evidence>
<dbReference type="Gene3D" id="2.60.120.1440">
    <property type="match status" value="1"/>
</dbReference>
<protein>
    <submittedName>
        <fullName evidence="4">FecR family protein</fullName>
    </submittedName>
</protein>
<keyword evidence="1" id="KW-0812">Transmembrane</keyword>
<keyword evidence="5" id="KW-1185">Reference proteome</keyword>
<dbReference type="InterPro" id="IPR006860">
    <property type="entry name" value="FecR"/>
</dbReference>
<proteinExistence type="predicted"/>
<evidence type="ECO:0000259" key="3">
    <source>
        <dbReference type="Pfam" id="PF16344"/>
    </source>
</evidence>
<dbReference type="RefSeq" id="WP_255843712.1">
    <property type="nucleotide sequence ID" value="NZ_CP094358.1"/>
</dbReference>
<keyword evidence="1" id="KW-0472">Membrane</keyword>
<dbReference type="KEGG" id="fbm:MQE35_01065"/>
<evidence type="ECO:0000313" key="4">
    <source>
        <dbReference type="EMBL" id="UOB17902.1"/>
    </source>
</evidence>
<dbReference type="PANTHER" id="PTHR30273:SF2">
    <property type="entry name" value="PROTEIN FECR"/>
    <property type="match status" value="1"/>
</dbReference>
<evidence type="ECO:0000256" key="1">
    <source>
        <dbReference type="SAM" id="Phobius"/>
    </source>
</evidence>
<dbReference type="AlphaFoldDB" id="A0A9E6ZZ87"/>
<dbReference type="PANTHER" id="PTHR30273">
    <property type="entry name" value="PERIPLASMIC SIGNAL SENSOR AND SIGMA FACTOR ACTIVATOR FECR-RELATED"/>
    <property type="match status" value="1"/>
</dbReference>
<dbReference type="Pfam" id="PF04773">
    <property type="entry name" value="FecR"/>
    <property type="match status" value="1"/>
</dbReference>
<accession>A0A9E6ZZ87</accession>
<keyword evidence="1" id="KW-1133">Transmembrane helix</keyword>
<dbReference type="Proteomes" id="UP000831290">
    <property type="component" value="Chromosome"/>
</dbReference>
<sequence>MKKVTHILEHLIKKYLNNNINEDEKKLLDNFVRHAYKNTSWNDYITGNKEESENKILDRINNTLSNNRVKKLNYIRYSAVAVLILFFGVAVLFNGSSVFTKNKIVATGIEIDTLKLTDGSIVYLSPNTNIEFPLRFGNKKREVTLLKGNAFFKIARDTGKPFIIKSKDITTKVLGTSFNISLKQHTSEVSVATGKVNVSVQHQNVDLTPNEQAVFSLVNKSLTKNIIDNHFIFSWYNKDFEFENSALEEVTALLEYKFGIAFVFEDEKLKQERLTVFIDKKDNLKTLLTQLNYITQLKFEKKENEISVTTFN</sequence>
<dbReference type="EMBL" id="CP094358">
    <property type="protein sequence ID" value="UOB17902.1"/>
    <property type="molecule type" value="Genomic_DNA"/>
</dbReference>
<dbReference type="Pfam" id="PF16344">
    <property type="entry name" value="FecR_C"/>
    <property type="match status" value="1"/>
</dbReference>
<dbReference type="Gene3D" id="3.55.50.30">
    <property type="match status" value="1"/>
</dbReference>
<reference evidence="4" key="1">
    <citation type="submission" date="2022-03" db="EMBL/GenBank/DDBJ databases">
        <title>Description of Abyssus ytuae gen. nov., sp. nov., a novel member of the family Flavobacteriaceae isolated from the sediment of Mariana Trench.</title>
        <authorList>
            <person name="Zhang J."/>
            <person name="Xu X."/>
        </authorList>
    </citation>
    <scope>NUCLEOTIDE SEQUENCE</scope>
    <source>
        <strain evidence="4">MT3330</strain>
    </source>
</reference>
<feature type="domain" description="Protein FecR C-terminal" evidence="3">
    <location>
        <begin position="240"/>
        <end position="307"/>
    </location>
</feature>
<dbReference type="InterPro" id="IPR032508">
    <property type="entry name" value="FecR_C"/>
</dbReference>
<name>A0A9E6ZZ87_9FLAO</name>
<dbReference type="InterPro" id="IPR012373">
    <property type="entry name" value="Ferrdict_sens_TM"/>
</dbReference>
<feature type="domain" description="FecR protein" evidence="2">
    <location>
        <begin position="110"/>
        <end position="197"/>
    </location>
</feature>